<sequence length="119" mass="13977">MKEFEFQRHLMSFSRLLKKERAFLIKDKAEELVELVKQKEKFVPVLDEYQGAVTVKTKDLIKQIRVQQDENLLLTKQALSYQKMLMTAIKDNIKAPAATYSKYKTVKQQARTALIDREV</sequence>
<keyword evidence="1" id="KW-0966">Cell projection</keyword>
<keyword evidence="1" id="KW-0282">Flagellum</keyword>
<protein>
    <submittedName>
        <fullName evidence="1">Flagella synthesis protein FlgN</fullName>
    </submittedName>
</protein>
<keyword evidence="1" id="KW-0969">Cilium</keyword>
<gene>
    <name evidence="1" type="primary">flgN</name>
</gene>
<evidence type="ECO:0000313" key="1">
    <source>
        <dbReference type="EMBL" id="AJA34402.1"/>
    </source>
</evidence>
<reference evidence="1" key="1">
    <citation type="journal article" date="2014" name="Appl. Environ. Microbiol.">
        <title>Detection and genomic characterization of motility in Lactobacillus curvatus: confirmation of motility in a species outside the Lactobacillus salivarius clade.</title>
        <authorList>
            <person name="Cousin F.J."/>
            <person name="Lynch S.M."/>
            <person name="Harris H.M."/>
            <person name="McCann A."/>
            <person name="Lynch D.B."/>
            <person name="Neville B.A."/>
            <person name="Irisawa T."/>
            <person name="Okada S."/>
            <person name="Endo A."/>
            <person name="O'Toole P.W."/>
        </authorList>
    </citation>
    <scope>NUCLEOTIDE SEQUENCE</scope>
    <source>
        <strain evidence="1">DSM 19971</strain>
    </source>
</reference>
<proteinExistence type="predicted"/>
<dbReference type="EMBL" id="KM886872">
    <property type="protein sequence ID" value="AJA34402.1"/>
    <property type="molecule type" value="Genomic_DNA"/>
</dbReference>
<name>A0A0A7RGN3_9LACO</name>
<accession>A0A0A7RGN3</accession>
<organism evidence="1">
    <name type="scientific">Liquorilactobacillus uvarum</name>
    <dbReference type="NCBI Taxonomy" id="303240"/>
    <lineage>
        <taxon>Bacteria</taxon>
        <taxon>Bacillati</taxon>
        <taxon>Bacillota</taxon>
        <taxon>Bacilli</taxon>
        <taxon>Lactobacillales</taxon>
        <taxon>Lactobacillaceae</taxon>
        <taxon>Liquorilactobacillus</taxon>
    </lineage>
</organism>
<dbReference type="AlphaFoldDB" id="A0A0A7RGN3"/>